<evidence type="ECO:0000313" key="11">
    <source>
        <dbReference type="Proteomes" id="UP000184383"/>
    </source>
</evidence>
<dbReference type="AlphaFoldDB" id="A0A1L9S2M2"/>
<dbReference type="OrthoDB" id="1368at2759"/>
<keyword evidence="3" id="KW-1003">Cell membrane</keyword>
<evidence type="ECO:0000256" key="4">
    <source>
        <dbReference type="ARBA" id="ARBA00022692"/>
    </source>
</evidence>
<name>A0A1L9S2M2_ASPWE</name>
<protein>
    <submittedName>
        <fullName evidence="10">Uncharacterized protein</fullName>
    </submittedName>
</protein>
<feature type="transmembrane region" description="Helical" evidence="9">
    <location>
        <begin position="135"/>
        <end position="153"/>
    </location>
</feature>
<dbReference type="GO" id="GO:0005254">
    <property type="term" value="F:chloride channel activity"/>
    <property type="evidence" value="ECO:0007669"/>
    <property type="project" value="InterPro"/>
</dbReference>
<dbReference type="PANTHER" id="PTHR33281">
    <property type="entry name" value="UPF0187 PROTEIN YNEE"/>
    <property type="match status" value="1"/>
</dbReference>
<proteinExistence type="predicted"/>
<dbReference type="PANTHER" id="PTHR33281:SF19">
    <property type="entry name" value="VOLTAGE-DEPENDENT ANION CHANNEL-FORMING PROTEIN YNEE"/>
    <property type="match status" value="1"/>
</dbReference>
<reference evidence="11" key="1">
    <citation type="journal article" date="2017" name="Genome Biol.">
        <title>Comparative genomics reveals high biological diversity and specific adaptations in the industrially and medically important fungal genus Aspergillus.</title>
        <authorList>
            <person name="de Vries R.P."/>
            <person name="Riley R."/>
            <person name="Wiebenga A."/>
            <person name="Aguilar-Osorio G."/>
            <person name="Amillis S."/>
            <person name="Uchima C.A."/>
            <person name="Anderluh G."/>
            <person name="Asadollahi M."/>
            <person name="Askin M."/>
            <person name="Barry K."/>
            <person name="Battaglia E."/>
            <person name="Bayram O."/>
            <person name="Benocci T."/>
            <person name="Braus-Stromeyer S.A."/>
            <person name="Caldana C."/>
            <person name="Canovas D."/>
            <person name="Cerqueira G.C."/>
            <person name="Chen F."/>
            <person name="Chen W."/>
            <person name="Choi C."/>
            <person name="Clum A."/>
            <person name="Dos Santos R.A."/>
            <person name="Damasio A.R."/>
            <person name="Diallinas G."/>
            <person name="Emri T."/>
            <person name="Fekete E."/>
            <person name="Flipphi M."/>
            <person name="Freyberg S."/>
            <person name="Gallo A."/>
            <person name="Gournas C."/>
            <person name="Habgood R."/>
            <person name="Hainaut M."/>
            <person name="Harispe M.L."/>
            <person name="Henrissat B."/>
            <person name="Hilden K.S."/>
            <person name="Hope R."/>
            <person name="Hossain A."/>
            <person name="Karabika E."/>
            <person name="Karaffa L."/>
            <person name="Karanyi Z."/>
            <person name="Krasevec N."/>
            <person name="Kuo A."/>
            <person name="Kusch H."/>
            <person name="LaButti K."/>
            <person name="Lagendijk E.L."/>
            <person name="Lapidus A."/>
            <person name="Levasseur A."/>
            <person name="Lindquist E."/>
            <person name="Lipzen A."/>
            <person name="Logrieco A.F."/>
            <person name="MacCabe A."/>
            <person name="Maekelae M.R."/>
            <person name="Malavazi I."/>
            <person name="Melin P."/>
            <person name="Meyer V."/>
            <person name="Mielnichuk N."/>
            <person name="Miskei M."/>
            <person name="Molnar A.P."/>
            <person name="Mule G."/>
            <person name="Ngan C.Y."/>
            <person name="Orejas M."/>
            <person name="Orosz E."/>
            <person name="Ouedraogo J.P."/>
            <person name="Overkamp K.M."/>
            <person name="Park H.-S."/>
            <person name="Perrone G."/>
            <person name="Piumi F."/>
            <person name="Punt P.J."/>
            <person name="Ram A.F."/>
            <person name="Ramon A."/>
            <person name="Rauscher S."/>
            <person name="Record E."/>
            <person name="Riano-Pachon D.M."/>
            <person name="Robert V."/>
            <person name="Roehrig J."/>
            <person name="Ruller R."/>
            <person name="Salamov A."/>
            <person name="Salih N.S."/>
            <person name="Samson R.A."/>
            <person name="Sandor E."/>
            <person name="Sanguinetti M."/>
            <person name="Schuetze T."/>
            <person name="Sepcic K."/>
            <person name="Shelest E."/>
            <person name="Sherlock G."/>
            <person name="Sophianopoulou V."/>
            <person name="Squina F.M."/>
            <person name="Sun H."/>
            <person name="Susca A."/>
            <person name="Todd R.B."/>
            <person name="Tsang A."/>
            <person name="Unkles S.E."/>
            <person name="van de Wiele N."/>
            <person name="van Rossen-Uffink D."/>
            <person name="Oliveira J.V."/>
            <person name="Vesth T.C."/>
            <person name="Visser J."/>
            <person name="Yu J.-H."/>
            <person name="Zhou M."/>
            <person name="Andersen M.R."/>
            <person name="Archer D.B."/>
            <person name="Baker S.E."/>
            <person name="Benoit I."/>
            <person name="Brakhage A.A."/>
            <person name="Braus G.H."/>
            <person name="Fischer R."/>
            <person name="Frisvad J.C."/>
            <person name="Goldman G.H."/>
            <person name="Houbraken J."/>
            <person name="Oakley B."/>
            <person name="Pocsi I."/>
            <person name="Scazzocchio C."/>
            <person name="Seiboth B."/>
            <person name="vanKuyk P.A."/>
            <person name="Wortman J."/>
            <person name="Dyer P.S."/>
            <person name="Grigoriev I.V."/>
        </authorList>
    </citation>
    <scope>NUCLEOTIDE SEQUENCE [LARGE SCALE GENOMIC DNA]</scope>
    <source>
        <strain evidence="11">DTO 134E9</strain>
    </source>
</reference>
<dbReference type="GeneID" id="63745994"/>
<evidence type="ECO:0000256" key="7">
    <source>
        <dbReference type="ARBA" id="ARBA00023136"/>
    </source>
</evidence>
<organism evidence="10 11">
    <name type="scientific">Aspergillus wentii DTO 134E9</name>
    <dbReference type="NCBI Taxonomy" id="1073089"/>
    <lineage>
        <taxon>Eukaryota</taxon>
        <taxon>Fungi</taxon>
        <taxon>Dikarya</taxon>
        <taxon>Ascomycota</taxon>
        <taxon>Pezizomycotina</taxon>
        <taxon>Eurotiomycetes</taxon>
        <taxon>Eurotiomycetidae</taxon>
        <taxon>Eurotiales</taxon>
        <taxon>Aspergillaceae</taxon>
        <taxon>Aspergillus</taxon>
        <taxon>Aspergillus subgen. Cremei</taxon>
    </lineage>
</organism>
<sequence length="498" mass="55202">MDGHSGPVPDTIMANSDAVPPVQTDVRSHAIHHDQPTVYPENGKEPPRKRVTPRPSFFENLASSRETQFTLKRNNSGDIDRYFHGPRDLDKHSKWPIFLRMHGSVLPKMLLPLVFVALWSTLITCISKFVHNLGIDNILLTVTGFVVGLALSFRSSTAYERWADGRKYWSLLSQTSRNLARTIWVDTAEREGEQGKEDLLGKLTAMNLILAFAVSLKHKLRFEPDVAYEDLAGLIGYLDTFAKEAHDRERLQPPRKSMWKSAGEYLGISFAESNPRKLIKRSKKPLGHLPLEILNHMAAYIDSCIANNTLSVSLHQGQAISALATLNEVLTGTERVLDTPLPVAYTIAISQIAWIYVMVLPFQLYNTLQWVTIPGSIVAAYIILGLATIGSEIENPFGHDVNDLPLDTYCRQLALELDIITAVPAPKASDFSQREDNLVLYPLSLSGYPDWKDRSVEDIRAALKAKVVANITPSASAAPSKASTVIEEVGVTTGKNSV</sequence>
<dbReference type="Proteomes" id="UP000184383">
    <property type="component" value="Unassembled WGS sequence"/>
</dbReference>
<feature type="region of interest" description="Disordered" evidence="8">
    <location>
        <begin position="31"/>
        <end position="55"/>
    </location>
</feature>
<evidence type="ECO:0000256" key="8">
    <source>
        <dbReference type="SAM" id="MobiDB-lite"/>
    </source>
</evidence>
<keyword evidence="11" id="KW-1185">Reference proteome</keyword>
<keyword evidence="2" id="KW-0813">Transport</keyword>
<dbReference type="InterPro" id="IPR044669">
    <property type="entry name" value="YneE/VCCN1/2-like"/>
</dbReference>
<evidence type="ECO:0000256" key="9">
    <source>
        <dbReference type="SAM" id="Phobius"/>
    </source>
</evidence>
<dbReference type="GO" id="GO:0005886">
    <property type="term" value="C:plasma membrane"/>
    <property type="evidence" value="ECO:0007669"/>
    <property type="project" value="UniProtKB-SubCell"/>
</dbReference>
<dbReference type="STRING" id="1073089.A0A1L9S2M2"/>
<feature type="transmembrane region" description="Helical" evidence="9">
    <location>
        <begin position="368"/>
        <end position="389"/>
    </location>
</feature>
<evidence type="ECO:0000256" key="6">
    <source>
        <dbReference type="ARBA" id="ARBA00023065"/>
    </source>
</evidence>
<dbReference type="Pfam" id="PF25539">
    <property type="entry name" value="Bestrophin_2"/>
    <property type="match status" value="1"/>
</dbReference>
<gene>
    <name evidence="10" type="ORF">ASPWEDRAFT_167430</name>
</gene>
<keyword evidence="5 9" id="KW-1133">Transmembrane helix</keyword>
<dbReference type="VEuPathDB" id="FungiDB:ASPWEDRAFT_167430"/>
<feature type="transmembrane region" description="Helical" evidence="9">
    <location>
        <begin position="109"/>
        <end position="129"/>
    </location>
</feature>
<keyword evidence="6" id="KW-0406">Ion transport</keyword>
<evidence type="ECO:0000256" key="1">
    <source>
        <dbReference type="ARBA" id="ARBA00004651"/>
    </source>
</evidence>
<evidence type="ECO:0000313" key="10">
    <source>
        <dbReference type="EMBL" id="OJJ41410.1"/>
    </source>
</evidence>
<dbReference type="RefSeq" id="XP_040695086.1">
    <property type="nucleotide sequence ID" value="XM_040830146.1"/>
</dbReference>
<evidence type="ECO:0000256" key="2">
    <source>
        <dbReference type="ARBA" id="ARBA00022448"/>
    </source>
</evidence>
<keyword evidence="4 9" id="KW-0812">Transmembrane</keyword>
<accession>A0A1L9S2M2</accession>
<evidence type="ECO:0000256" key="5">
    <source>
        <dbReference type="ARBA" id="ARBA00022989"/>
    </source>
</evidence>
<comment type="subcellular location">
    <subcellularLocation>
        <location evidence="1">Cell membrane</location>
        <topology evidence="1">Multi-pass membrane protein</topology>
    </subcellularLocation>
</comment>
<keyword evidence="7 9" id="KW-0472">Membrane</keyword>
<feature type="transmembrane region" description="Helical" evidence="9">
    <location>
        <begin position="343"/>
        <end position="362"/>
    </location>
</feature>
<dbReference type="EMBL" id="KV878209">
    <property type="protein sequence ID" value="OJJ41410.1"/>
    <property type="molecule type" value="Genomic_DNA"/>
</dbReference>
<evidence type="ECO:0000256" key="3">
    <source>
        <dbReference type="ARBA" id="ARBA00022475"/>
    </source>
</evidence>